<organism evidence="2">
    <name type="scientific">hydrothermal vent metagenome</name>
    <dbReference type="NCBI Taxonomy" id="652676"/>
    <lineage>
        <taxon>unclassified sequences</taxon>
        <taxon>metagenomes</taxon>
        <taxon>ecological metagenomes</taxon>
    </lineage>
</organism>
<feature type="region of interest" description="Disordered" evidence="1">
    <location>
        <begin position="28"/>
        <end position="70"/>
    </location>
</feature>
<reference evidence="2" key="1">
    <citation type="submission" date="2016-10" db="EMBL/GenBank/DDBJ databases">
        <authorList>
            <person name="de Groot N.N."/>
        </authorList>
    </citation>
    <scope>NUCLEOTIDE SEQUENCE</scope>
</reference>
<feature type="compositionally biased region" description="Low complexity" evidence="1">
    <location>
        <begin position="46"/>
        <end position="61"/>
    </location>
</feature>
<dbReference type="AlphaFoldDB" id="A0A1W1CBV6"/>
<accession>A0A1W1CBV6</accession>
<protein>
    <submittedName>
        <fullName evidence="2">Uncharacterized protein</fullName>
    </submittedName>
</protein>
<name>A0A1W1CBV6_9ZZZZ</name>
<feature type="compositionally biased region" description="Polar residues" evidence="1">
    <location>
        <begin position="29"/>
        <end position="38"/>
    </location>
</feature>
<gene>
    <name evidence="2" type="ORF">MNB_SV-6-601</name>
</gene>
<evidence type="ECO:0000313" key="2">
    <source>
        <dbReference type="EMBL" id="SFV63328.1"/>
    </source>
</evidence>
<dbReference type="EMBL" id="FPHC01000067">
    <property type="protein sequence ID" value="SFV63328.1"/>
    <property type="molecule type" value="Genomic_DNA"/>
</dbReference>
<proteinExistence type="predicted"/>
<evidence type="ECO:0000256" key="1">
    <source>
        <dbReference type="SAM" id="MobiDB-lite"/>
    </source>
</evidence>
<sequence>MDIEEKKRREFVKKILYKAPVITLMGSLSRPSRLSAETSIPDPPLGATSTNSANSANSGASDPFKSKFSN</sequence>